<evidence type="ECO:0000259" key="20">
    <source>
        <dbReference type="PROSITE" id="PS50011"/>
    </source>
</evidence>
<feature type="domain" description="Gnk2-homologous" evidence="21">
    <location>
        <begin position="29"/>
        <end position="134"/>
    </location>
</feature>
<feature type="region of interest" description="Disordered" evidence="17">
    <location>
        <begin position="257"/>
        <end position="282"/>
    </location>
</feature>
<evidence type="ECO:0000256" key="8">
    <source>
        <dbReference type="ARBA" id="ARBA00022741"/>
    </source>
</evidence>
<dbReference type="InterPro" id="IPR008271">
    <property type="entry name" value="Ser/Thr_kinase_AS"/>
</dbReference>
<feature type="domain" description="Gnk2-homologous" evidence="21">
    <location>
        <begin position="143"/>
        <end position="251"/>
    </location>
</feature>
<proteinExistence type="predicted"/>
<dbReference type="InterPro" id="IPR017441">
    <property type="entry name" value="Protein_kinase_ATP_BS"/>
</dbReference>
<evidence type="ECO:0000256" key="2">
    <source>
        <dbReference type="ARBA" id="ARBA00012513"/>
    </source>
</evidence>
<evidence type="ECO:0000313" key="23">
    <source>
        <dbReference type="Proteomes" id="UP000036987"/>
    </source>
</evidence>
<evidence type="ECO:0000313" key="22">
    <source>
        <dbReference type="EMBL" id="KMZ66275.1"/>
    </source>
</evidence>
<feature type="domain" description="Protein kinase" evidence="20">
    <location>
        <begin position="369"/>
        <end position="648"/>
    </location>
</feature>
<dbReference type="PROSITE" id="PS51473">
    <property type="entry name" value="GNK2"/>
    <property type="match status" value="2"/>
</dbReference>
<dbReference type="InterPro" id="IPR011009">
    <property type="entry name" value="Kinase-like_dom_sf"/>
</dbReference>
<evidence type="ECO:0000256" key="3">
    <source>
        <dbReference type="ARBA" id="ARBA00022527"/>
    </source>
</evidence>
<keyword evidence="9" id="KW-0418">Kinase</keyword>
<sequence length="697" mass="79053">MISQTSIISLLFILLLFILLPSSTAYFFDYEIPDCNFNDTYTENSEYQHMLEDLLKRLNISAPRAGYSTDISYSVNRTNDVHGFAMCRGDLELPQGCSPCIQHAISEIGKLCPYMKNAAVFYDHCYLYYGNETFKGPDKMVGNHTLRYNINNITKVNREKFYKVREKLFSVLLVEATNGTSSPKFFAIGEDSVSSDLSVFGLLQCIPDLSTKQCKKCLNYHVKDIPEYAGFSAGFLSIGYSCFLRYENKLFYTKPSLPPPLPSPSSPPPLPSPPPEISDDTKENKISTEKIGMISGMAVMGLLIVALVLGFLLWRKRIKHKYIKTREPQNNLGGVPFLGVTGGSDKGKNEDGEHLIFLFEDLNTATNQFSEENIIGQGEFGYVYKANLNDKEMAVKKMIDNNCNKEQFVREATLVAGLQHSNILRLLGYCYQKQEILLVYEYLSNLSLDKYLFDRSSTIEILNWSTRLHIIEGIVKGIQYLHEDCQPQICHNDLKPTNILLDEYMNPRITDFGISKFFAANRTKGCVTEHIGEKSGGYMAPEYLFYGKFSLKSDIYSLGIILLEILTGKKWSEHNKSLHNYIKLNSYISEEWKNSTSLADKLTKDVSEMYTDAQEKILTNILYIAMFCIDYEPESRPNISDIREYIKFSNDSSFKLPCSKSKGQTGDSNPLLSLTMESQAALTTETVIGQIENENLR</sequence>
<accession>A0A0K9PDI2</accession>
<dbReference type="Pfam" id="PF01657">
    <property type="entry name" value="Stress-antifung"/>
    <property type="match status" value="2"/>
</dbReference>
<dbReference type="AlphaFoldDB" id="A0A0K9PDI2"/>
<comment type="catalytic activity">
    <reaction evidence="15">
        <text>L-seryl-[protein] + ATP = O-phospho-L-seryl-[protein] + ADP + H(+)</text>
        <dbReference type="Rhea" id="RHEA:17989"/>
        <dbReference type="Rhea" id="RHEA-COMP:9863"/>
        <dbReference type="Rhea" id="RHEA-COMP:11604"/>
        <dbReference type="ChEBI" id="CHEBI:15378"/>
        <dbReference type="ChEBI" id="CHEBI:29999"/>
        <dbReference type="ChEBI" id="CHEBI:30616"/>
        <dbReference type="ChEBI" id="CHEBI:83421"/>
        <dbReference type="ChEBI" id="CHEBI:456216"/>
        <dbReference type="EC" id="2.7.11.1"/>
    </reaction>
</comment>
<keyword evidence="11 18" id="KW-1133">Transmembrane helix</keyword>
<comment type="subcellular location">
    <subcellularLocation>
        <location evidence="1">Membrane</location>
        <topology evidence="1">Single-pass membrane protein</topology>
    </subcellularLocation>
</comment>
<evidence type="ECO:0000256" key="9">
    <source>
        <dbReference type="ARBA" id="ARBA00022777"/>
    </source>
</evidence>
<dbReference type="InterPro" id="IPR000719">
    <property type="entry name" value="Prot_kinase_dom"/>
</dbReference>
<keyword evidence="5 18" id="KW-0812">Transmembrane</keyword>
<keyword evidence="23" id="KW-1185">Reference proteome</keyword>
<dbReference type="Gene3D" id="3.30.200.20">
    <property type="entry name" value="Phosphorylase Kinase, domain 1"/>
    <property type="match status" value="1"/>
</dbReference>
<dbReference type="EC" id="2.7.11.1" evidence="2"/>
<dbReference type="InterPro" id="IPR038408">
    <property type="entry name" value="GNK2_sf"/>
</dbReference>
<dbReference type="PROSITE" id="PS50011">
    <property type="entry name" value="PROTEIN_KINASE_DOM"/>
    <property type="match status" value="1"/>
</dbReference>
<name>A0A0K9PDI2_ZOSMR</name>
<keyword evidence="4" id="KW-0808">Transferase</keyword>
<evidence type="ECO:0000256" key="14">
    <source>
        <dbReference type="ARBA" id="ARBA00047899"/>
    </source>
</evidence>
<dbReference type="Gene3D" id="1.10.510.10">
    <property type="entry name" value="Transferase(Phosphotransferase) domain 1"/>
    <property type="match status" value="1"/>
</dbReference>
<evidence type="ECO:0000256" key="18">
    <source>
        <dbReference type="SAM" id="Phobius"/>
    </source>
</evidence>
<feature type="compositionally biased region" description="Pro residues" evidence="17">
    <location>
        <begin position="257"/>
        <end position="276"/>
    </location>
</feature>
<dbReference type="GO" id="GO:0004674">
    <property type="term" value="F:protein serine/threonine kinase activity"/>
    <property type="evidence" value="ECO:0000318"/>
    <property type="project" value="GO_Central"/>
</dbReference>
<dbReference type="PANTHER" id="PTHR27002">
    <property type="entry name" value="RECEPTOR-LIKE SERINE/THREONINE-PROTEIN KINASE SD1-8"/>
    <property type="match status" value="1"/>
</dbReference>
<feature type="chain" id="PRO_5005527887" description="non-specific serine/threonine protein kinase" evidence="19">
    <location>
        <begin position="26"/>
        <end position="697"/>
    </location>
</feature>
<feature type="binding site" evidence="16">
    <location>
        <position position="397"/>
    </location>
    <ligand>
        <name>ATP</name>
        <dbReference type="ChEBI" id="CHEBI:30616"/>
    </ligand>
</feature>
<dbReference type="CDD" id="cd23509">
    <property type="entry name" value="Gnk2-like"/>
    <property type="match status" value="2"/>
</dbReference>
<feature type="transmembrane region" description="Helical" evidence="18">
    <location>
        <begin position="291"/>
        <end position="314"/>
    </location>
</feature>
<keyword evidence="7" id="KW-0677">Repeat</keyword>
<dbReference type="PANTHER" id="PTHR27002:SF804">
    <property type="entry name" value="OS02G0710500 PROTEIN"/>
    <property type="match status" value="1"/>
</dbReference>
<dbReference type="OrthoDB" id="696781at2759"/>
<evidence type="ECO:0000256" key="16">
    <source>
        <dbReference type="PROSITE-ProRule" id="PRU10141"/>
    </source>
</evidence>
<comment type="caution">
    <text evidence="22">The sequence shown here is derived from an EMBL/GenBank/DDBJ whole genome shotgun (WGS) entry which is preliminary data.</text>
</comment>
<dbReference type="GO" id="GO:0007165">
    <property type="term" value="P:signal transduction"/>
    <property type="evidence" value="ECO:0000318"/>
    <property type="project" value="GO_Central"/>
</dbReference>
<dbReference type="Proteomes" id="UP000036987">
    <property type="component" value="Unassembled WGS sequence"/>
</dbReference>
<keyword evidence="10 16" id="KW-0067">ATP-binding</keyword>
<reference evidence="23" key="1">
    <citation type="journal article" date="2016" name="Nature">
        <title>The genome of the seagrass Zostera marina reveals angiosperm adaptation to the sea.</title>
        <authorList>
            <person name="Olsen J.L."/>
            <person name="Rouze P."/>
            <person name="Verhelst B."/>
            <person name="Lin Y.-C."/>
            <person name="Bayer T."/>
            <person name="Collen J."/>
            <person name="Dattolo E."/>
            <person name="De Paoli E."/>
            <person name="Dittami S."/>
            <person name="Maumus F."/>
            <person name="Michel G."/>
            <person name="Kersting A."/>
            <person name="Lauritano C."/>
            <person name="Lohaus R."/>
            <person name="Toepel M."/>
            <person name="Tonon T."/>
            <person name="Vanneste K."/>
            <person name="Amirebrahimi M."/>
            <person name="Brakel J."/>
            <person name="Bostroem C."/>
            <person name="Chovatia M."/>
            <person name="Grimwood J."/>
            <person name="Jenkins J.W."/>
            <person name="Jueterbock A."/>
            <person name="Mraz A."/>
            <person name="Stam W.T."/>
            <person name="Tice H."/>
            <person name="Bornberg-Bauer E."/>
            <person name="Green P.J."/>
            <person name="Pearson G.A."/>
            <person name="Procaccini G."/>
            <person name="Duarte C.M."/>
            <person name="Schmutz J."/>
            <person name="Reusch T.B.H."/>
            <person name="Van de Peer Y."/>
        </authorList>
    </citation>
    <scope>NUCLEOTIDE SEQUENCE [LARGE SCALE GENOMIC DNA]</scope>
    <source>
        <strain evidence="23">cv. Finnish</strain>
    </source>
</reference>
<organism evidence="22 23">
    <name type="scientific">Zostera marina</name>
    <name type="common">Eelgrass</name>
    <dbReference type="NCBI Taxonomy" id="29655"/>
    <lineage>
        <taxon>Eukaryota</taxon>
        <taxon>Viridiplantae</taxon>
        <taxon>Streptophyta</taxon>
        <taxon>Embryophyta</taxon>
        <taxon>Tracheophyta</taxon>
        <taxon>Spermatophyta</taxon>
        <taxon>Magnoliopsida</taxon>
        <taxon>Liliopsida</taxon>
        <taxon>Zosteraceae</taxon>
        <taxon>Zostera</taxon>
    </lineage>
</organism>
<dbReference type="PROSITE" id="PS00107">
    <property type="entry name" value="PROTEIN_KINASE_ATP"/>
    <property type="match status" value="1"/>
</dbReference>
<keyword evidence="3" id="KW-0723">Serine/threonine-protein kinase</keyword>
<evidence type="ECO:0000256" key="19">
    <source>
        <dbReference type="SAM" id="SignalP"/>
    </source>
</evidence>
<dbReference type="SUPFAM" id="SSF56112">
    <property type="entry name" value="Protein kinase-like (PK-like)"/>
    <property type="match status" value="1"/>
</dbReference>
<evidence type="ECO:0000256" key="4">
    <source>
        <dbReference type="ARBA" id="ARBA00022679"/>
    </source>
</evidence>
<keyword evidence="12 18" id="KW-0472">Membrane</keyword>
<evidence type="ECO:0000256" key="5">
    <source>
        <dbReference type="ARBA" id="ARBA00022692"/>
    </source>
</evidence>
<dbReference type="Gene3D" id="3.30.430.20">
    <property type="entry name" value="Gnk2 domain, C-X8-C-X2-C motif"/>
    <property type="match status" value="2"/>
</dbReference>
<evidence type="ECO:0000256" key="15">
    <source>
        <dbReference type="ARBA" id="ARBA00048679"/>
    </source>
</evidence>
<dbReference type="FunFam" id="1.10.510.10:FF:001023">
    <property type="entry name" value="Os07g0541700 protein"/>
    <property type="match status" value="1"/>
</dbReference>
<dbReference type="GO" id="GO:0005886">
    <property type="term" value="C:plasma membrane"/>
    <property type="evidence" value="ECO:0000318"/>
    <property type="project" value="GO_Central"/>
</dbReference>
<evidence type="ECO:0000256" key="7">
    <source>
        <dbReference type="ARBA" id="ARBA00022737"/>
    </source>
</evidence>
<gene>
    <name evidence="22" type="ORF">ZOSMA_2G02870</name>
</gene>
<dbReference type="Pfam" id="PF00069">
    <property type="entry name" value="Pkinase"/>
    <property type="match status" value="1"/>
</dbReference>
<dbReference type="STRING" id="29655.A0A0K9PDI2"/>
<keyword evidence="8 16" id="KW-0547">Nucleotide-binding</keyword>
<evidence type="ECO:0000256" key="17">
    <source>
        <dbReference type="SAM" id="MobiDB-lite"/>
    </source>
</evidence>
<dbReference type="GO" id="GO:0005524">
    <property type="term" value="F:ATP binding"/>
    <property type="evidence" value="ECO:0007669"/>
    <property type="project" value="UniProtKB-UniRule"/>
</dbReference>
<evidence type="ECO:0000256" key="6">
    <source>
        <dbReference type="ARBA" id="ARBA00022729"/>
    </source>
</evidence>
<evidence type="ECO:0000256" key="13">
    <source>
        <dbReference type="ARBA" id="ARBA00023180"/>
    </source>
</evidence>
<evidence type="ECO:0000256" key="10">
    <source>
        <dbReference type="ARBA" id="ARBA00022840"/>
    </source>
</evidence>
<dbReference type="OMA" id="WVEGNIV"/>
<evidence type="ECO:0000256" key="12">
    <source>
        <dbReference type="ARBA" id="ARBA00023136"/>
    </source>
</evidence>
<evidence type="ECO:0000259" key="21">
    <source>
        <dbReference type="PROSITE" id="PS51473"/>
    </source>
</evidence>
<keyword evidence="6 19" id="KW-0732">Signal</keyword>
<dbReference type="EMBL" id="LFYR01000981">
    <property type="protein sequence ID" value="KMZ66275.1"/>
    <property type="molecule type" value="Genomic_DNA"/>
</dbReference>
<comment type="catalytic activity">
    <reaction evidence="14">
        <text>L-threonyl-[protein] + ATP = O-phospho-L-threonyl-[protein] + ADP + H(+)</text>
        <dbReference type="Rhea" id="RHEA:46608"/>
        <dbReference type="Rhea" id="RHEA-COMP:11060"/>
        <dbReference type="Rhea" id="RHEA-COMP:11605"/>
        <dbReference type="ChEBI" id="CHEBI:15378"/>
        <dbReference type="ChEBI" id="CHEBI:30013"/>
        <dbReference type="ChEBI" id="CHEBI:30616"/>
        <dbReference type="ChEBI" id="CHEBI:61977"/>
        <dbReference type="ChEBI" id="CHEBI:456216"/>
        <dbReference type="EC" id="2.7.11.1"/>
    </reaction>
</comment>
<dbReference type="SMART" id="SM00220">
    <property type="entry name" value="S_TKc"/>
    <property type="match status" value="1"/>
</dbReference>
<keyword evidence="13" id="KW-0325">Glycoprotein</keyword>
<evidence type="ECO:0000256" key="11">
    <source>
        <dbReference type="ARBA" id="ARBA00022989"/>
    </source>
</evidence>
<feature type="signal peptide" evidence="19">
    <location>
        <begin position="1"/>
        <end position="25"/>
    </location>
</feature>
<dbReference type="PROSITE" id="PS00108">
    <property type="entry name" value="PROTEIN_KINASE_ST"/>
    <property type="match status" value="1"/>
</dbReference>
<dbReference type="GO" id="GO:0006955">
    <property type="term" value="P:immune response"/>
    <property type="evidence" value="ECO:0000318"/>
    <property type="project" value="GO_Central"/>
</dbReference>
<protein>
    <recommendedName>
        <fullName evidence="2">non-specific serine/threonine protein kinase</fullName>
        <ecNumber evidence="2">2.7.11.1</ecNumber>
    </recommendedName>
</protein>
<evidence type="ECO:0000256" key="1">
    <source>
        <dbReference type="ARBA" id="ARBA00004167"/>
    </source>
</evidence>
<dbReference type="InterPro" id="IPR002902">
    <property type="entry name" value="GNK2"/>
</dbReference>